<proteinExistence type="inferred from homology"/>
<keyword evidence="2 5" id="KW-0689">Ribosomal protein</keyword>
<dbReference type="SUPFAM" id="SSF143800">
    <property type="entry name" value="L28p-like"/>
    <property type="match status" value="1"/>
</dbReference>
<sequence>MSRVCQVTGKRPLVGNNVSHANNKTRRRFLPNLHNHRFWVESENRFVRLRVSSKGMRIIDKHGIDKVLADLRAQGQKI</sequence>
<dbReference type="Proteomes" id="UP000254107">
    <property type="component" value="Unassembled WGS sequence"/>
</dbReference>
<dbReference type="GO" id="GO:0003735">
    <property type="term" value="F:structural constituent of ribosome"/>
    <property type="evidence" value="ECO:0007669"/>
    <property type="project" value="InterPro"/>
</dbReference>
<dbReference type="Gene3D" id="2.30.170.40">
    <property type="entry name" value="Ribosomal protein L28/L24"/>
    <property type="match status" value="1"/>
</dbReference>
<reference evidence="7" key="3">
    <citation type="submission" date="2017-03" db="EMBL/GenBank/DDBJ databases">
        <authorList>
            <person name="Afonso C.L."/>
            <person name="Miller P.J."/>
            <person name="Scott M.A."/>
            <person name="Spackman E."/>
            <person name="Goraichik I."/>
            <person name="Dimitrov K.M."/>
            <person name="Suarez D.L."/>
            <person name="Swayne D.E."/>
        </authorList>
    </citation>
    <scope>NUCLEOTIDE SEQUENCE</scope>
    <source>
        <strain evidence="7">CCUG 4441</strain>
    </source>
</reference>
<reference evidence="6 10" key="1">
    <citation type="submission" date="2016-06" db="EMBL/GenBank/DDBJ databases">
        <title>Draft genome of Moraxella lacunata CCUG 57757A.</title>
        <authorList>
            <person name="Salva-Serra F."/>
            <person name="Engstrom-Jakobsson H."/>
            <person name="Thorell K."/>
            <person name="Gonzales-Siles L."/>
            <person name="Karlsson R."/>
            <person name="Boulund F."/>
            <person name="Engstrand L."/>
            <person name="Kristiansson E."/>
            <person name="Moore E."/>
        </authorList>
    </citation>
    <scope>NUCLEOTIDE SEQUENCE [LARGE SCALE GENOMIC DNA]</scope>
    <source>
        <strain evidence="6 10">CCUG 57757A</strain>
    </source>
</reference>
<dbReference type="RefSeq" id="WP_029102716.1">
    <property type="nucleotide sequence ID" value="NZ_JARDJM010000004.1"/>
</dbReference>
<evidence type="ECO:0000313" key="12">
    <source>
        <dbReference type="Proteomes" id="UP000254107"/>
    </source>
</evidence>
<gene>
    <name evidence="5 8" type="primary">rpmB</name>
    <name evidence="6" type="ORF">A9309_10340</name>
    <name evidence="7" type="ORF">B5J94_05795</name>
    <name evidence="9" type="ORF">NCTC10359_02197</name>
    <name evidence="8" type="ORF">NCTC7911_00499</name>
</gene>
<dbReference type="AlphaFoldDB" id="A0A1B8PWA9"/>
<dbReference type="OrthoDB" id="9805609at2"/>
<dbReference type="PANTHER" id="PTHR13528:SF2">
    <property type="entry name" value="LARGE RIBOSOMAL SUBUNIT PROTEIN BL28M"/>
    <property type="match status" value="1"/>
</dbReference>
<evidence type="ECO:0000256" key="5">
    <source>
        <dbReference type="HAMAP-Rule" id="MF_00373"/>
    </source>
</evidence>
<dbReference type="EMBL" id="UGQU01000003">
    <property type="protein sequence ID" value="STZ63759.1"/>
    <property type="molecule type" value="Genomic_DNA"/>
</dbReference>
<dbReference type="GeneID" id="77189099"/>
<protein>
    <recommendedName>
        <fullName evidence="4 5">Large ribosomal subunit protein bL28</fullName>
    </recommendedName>
</protein>
<reference evidence="11" key="2">
    <citation type="submission" date="2017-03" db="EMBL/GenBank/DDBJ databases">
        <title>Draft genome sequence of Moraxella equi CCUG 4950T type strain.</title>
        <authorList>
            <person name="Salva-Serra F."/>
            <person name="Engstrom-Jakobsson H."/>
            <person name="Thorell K."/>
            <person name="Jaen-Luchoro D."/>
            <person name="Gonzales-Siles L."/>
            <person name="Karlsson R."/>
            <person name="Yazdan S."/>
            <person name="Boulund F."/>
            <person name="Johnning A."/>
            <person name="Engstrand L."/>
            <person name="Kristiansson E."/>
            <person name="Moore E."/>
        </authorList>
    </citation>
    <scope>NUCLEOTIDE SEQUENCE [LARGE SCALE GENOMIC DNA]</scope>
    <source>
        <strain evidence="11">CCUG 4441</strain>
    </source>
</reference>
<dbReference type="InterPro" id="IPR037147">
    <property type="entry name" value="Ribosomal_bL28_sf"/>
</dbReference>
<evidence type="ECO:0000313" key="9">
    <source>
        <dbReference type="EMBL" id="STZ63759.1"/>
    </source>
</evidence>
<evidence type="ECO:0000313" key="6">
    <source>
        <dbReference type="EMBL" id="OBX60032.1"/>
    </source>
</evidence>
<dbReference type="Proteomes" id="UP000092607">
    <property type="component" value="Unassembled WGS sequence"/>
</dbReference>
<evidence type="ECO:0000256" key="2">
    <source>
        <dbReference type="ARBA" id="ARBA00022980"/>
    </source>
</evidence>
<evidence type="ECO:0000313" key="10">
    <source>
        <dbReference type="Proteomes" id="UP000092607"/>
    </source>
</evidence>
<dbReference type="InterPro" id="IPR034704">
    <property type="entry name" value="Ribosomal_bL28/bL31-like_sf"/>
</dbReference>
<dbReference type="Pfam" id="PF00830">
    <property type="entry name" value="Ribosomal_L28"/>
    <property type="match status" value="1"/>
</dbReference>
<evidence type="ECO:0000256" key="3">
    <source>
        <dbReference type="ARBA" id="ARBA00023274"/>
    </source>
</evidence>
<dbReference type="EMBL" id="MXAN01000037">
    <property type="protein sequence ID" value="OPH37305.1"/>
    <property type="molecule type" value="Genomic_DNA"/>
</dbReference>
<dbReference type="GeneID" id="302269161"/>
<dbReference type="STRING" id="477.A9309_10340"/>
<evidence type="ECO:0000313" key="8">
    <source>
        <dbReference type="EMBL" id="STY99129.1"/>
    </source>
</evidence>
<organism evidence="6 10">
    <name type="scientific">Moraxella lacunata</name>
    <dbReference type="NCBI Taxonomy" id="477"/>
    <lineage>
        <taxon>Bacteria</taxon>
        <taxon>Pseudomonadati</taxon>
        <taxon>Pseudomonadota</taxon>
        <taxon>Gammaproteobacteria</taxon>
        <taxon>Moraxellales</taxon>
        <taxon>Moraxellaceae</taxon>
        <taxon>Moraxella</taxon>
    </lineage>
</organism>
<reference evidence="12 13" key="4">
    <citation type="submission" date="2018-06" db="EMBL/GenBank/DDBJ databases">
        <authorList>
            <consortium name="Pathogen Informatics"/>
            <person name="Doyle S."/>
        </authorList>
    </citation>
    <scope>NUCLEOTIDE SEQUENCE [LARGE SCALE GENOMIC DNA]</scope>
    <source>
        <strain evidence="9 13">NCTC10359</strain>
        <strain evidence="8 12">NCTC7911</strain>
    </source>
</reference>
<dbReference type="PANTHER" id="PTHR13528">
    <property type="entry name" value="39S RIBOSOMAL PROTEIN L28, MITOCHONDRIAL"/>
    <property type="match status" value="1"/>
</dbReference>
<evidence type="ECO:0000313" key="13">
    <source>
        <dbReference type="Proteomes" id="UP000254437"/>
    </source>
</evidence>
<evidence type="ECO:0000256" key="4">
    <source>
        <dbReference type="ARBA" id="ARBA00035174"/>
    </source>
</evidence>
<evidence type="ECO:0000313" key="11">
    <source>
        <dbReference type="Proteomes" id="UP000191025"/>
    </source>
</evidence>
<dbReference type="GO" id="GO:0006412">
    <property type="term" value="P:translation"/>
    <property type="evidence" value="ECO:0007669"/>
    <property type="project" value="UniProtKB-UniRule"/>
</dbReference>
<keyword evidence="3 5" id="KW-0687">Ribonucleoprotein</keyword>
<dbReference type="EMBL" id="LZMS01000093">
    <property type="protein sequence ID" value="OBX60032.1"/>
    <property type="molecule type" value="Genomic_DNA"/>
</dbReference>
<dbReference type="InterPro" id="IPR001383">
    <property type="entry name" value="Ribosomal_bL28_bact-type"/>
</dbReference>
<accession>A0A1B8PWA9</accession>
<dbReference type="Proteomes" id="UP000254437">
    <property type="component" value="Unassembled WGS sequence"/>
</dbReference>
<dbReference type="NCBIfam" id="TIGR00009">
    <property type="entry name" value="L28"/>
    <property type="match status" value="1"/>
</dbReference>
<dbReference type="InterPro" id="IPR026569">
    <property type="entry name" value="Ribosomal_bL28"/>
</dbReference>
<dbReference type="GO" id="GO:0022625">
    <property type="term" value="C:cytosolic large ribosomal subunit"/>
    <property type="evidence" value="ECO:0007669"/>
    <property type="project" value="TreeGrafter"/>
</dbReference>
<dbReference type="FunFam" id="2.30.170.40:FF:000001">
    <property type="entry name" value="50S ribosomal protein L28"/>
    <property type="match status" value="1"/>
</dbReference>
<dbReference type="EMBL" id="UGQC01000001">
    <property type="protein sequence ID" value="STY99129.1"/>
    <property type="molecule type" value="Genomic_DNA"/>
</dbReference>
<name>A0A1B8PWA9_MORLA</name>
<dbReference type="Proteomes" id="UP000191025">
    <property type="component" value="Unassembled WGS sequence"/>
</dbReference>
<evidence type="ECO:0000256" key="1">
    <source>
        <dbReference type="ARBA" id="ARBA00008760"/>
    </source>
</evidence>
<evidence type="ECO:0000313" key="7">
    <source>
        <dbReference type="EMBL" id="OPH37305.1"/>
    </source>
</evidence>
<comment type="similarity">
    <text evidence="1 5">Belongs to the bacterial ribosomal protein bL28 family.</text>
</comment>
<dbReference type="HAMAP" id="MF_00373">
    <property type="entry name" value="Ribosomal_bL28"/>
    <property type="match status" value="1"/>
</dbReference>
<keyword evidence="12" id="KW-1185">Reference proteome</keyword>